<dbReference type="Proteomes" id="UP000003781">
    <property type="component" value="Unassembled WGS sequence"/>
</dbReference>
<reference evidence="1 2" key="1">
    <citation type="submission" date="2007-03" db="EMBL/GenBank/DDBJ databases">
        <authorList>
            <person name="Stal L."/>
            <person name="Ferriera S."/>
            <person name="Johnson J."/>
            <person name="Kravitz S."/>
            <person name="Beeson K."/>
            <person name="Sutton G."/>
            <person name="Rogers Y.-H."/>
            <person name="Friedman R."/>
            <person name="Frazier M."/>
            <person name="Venter J.C."/>
        </authorList>
    </citation>
    <scope>NUCLEOTIDE SEQUENCE [LARGE SCALE GENOMIC DNA]</scope>
    <source>
        <strain evidence="1 2">CCY0110</strain>
    </source>
</reference>
<proteinExistence type="predicted"/>
<dbReference type="eggNOG" id="COG1322">
    <property type="taxonomic scope" value="Bacteria"/>
</dbReference>
<evidence type="ECO:0000313" key="1">
    <source>
        <dbReference type="EMBL" id="EAZ89990.1"/>
    </source>
</evidence>
<evidence type="ECO:0000313" key="2">
    <source>
        <dbReference type="Proteomes" id="UP000003781"/>
    </source>
</evidence>
<organism evidence="1 2">
    <name type="scientific">Crocosphaera chwakensis CCY0110</name>
    <dbReference type="NCBI Taxonomy" id="391612"/>
    <lineage>
        <taxon>Bacteria</taxon>
        <taxon>Bacillati</taxon>
        <taxon>Cyanobacteriota</taxon>
        <taxon>Cyanophyceae</taxon>
        <taxon>Oscillatoriophycideae</taxon>
        <taxon>Chroococcales</taxon>
        <taxon>Aphanothecaceae</taxon>
        <taxon>Crocosphaera</taxon>
        <taxon>Crocosphaera chwakensis</taxon>
    </lineage>
</organism>
<dbReference type="RefSeq" id="WP_008276871.1">
    <property type="nucleotide sequence ID" value="NZ_AAXW01000032.1"/>
</dbReference>
<dbReference type="SUPFAM" id="SSF58113">
    <property type="entry name" value="Apolipoprotein A-I"/>
    <property type="match status" value="1"/>
</dbReference>
<sequence length="99" mass="11483">MNEPVTVKYSLEDILKKIDGKLDRIEETSTQRFEKLESKLEGNQRDFDQKLDTLQTDVNQKLDGFQRDVNQKLDTLQKDVTDLKVGQAKLEEKVEGLTK</sequence>
<keyword evidence="2" id="KW-1185">Reference proteome</keyword>
<dbReference type="EMBL" id="AAXW01000032">
    <property type="protein sequence ID" value="EAZ89990.1"/>
    <property type="molecule type" value="Genomic_DNA"/>
</dbReference>
<protein>
    <submittedName>
        <fullName evidence="1">Uncharacterized protein</fullName>
    </submittedName>
</protein>
<name>A3IU16_9CHRO</name>
<dbReference type="AlphaFoldDB" id="A3IU16"/>
<accession>A3IU16</accession>
<gene>
    <name evidence="1" type="ORF">CY0110_20645</name>
</gene>
<dbReference type="Gene3D" id="1.20.120.20">
    <property type="entry name" value="Apolipoprotein"/>
    <property type="match status" value="1"/>
</dbReference>
<comment type="caution">
    <text evidence="1">The sequence shown here is derived from an EMBL/GenBank/DDBJ whole genome shotgun (WGS) entry which is preliminary data.</text>
</comment>